<keyword evidence="4" id="KW-1185">Reference proteome</keyword>
<feature type="transmembrane region" description="Helical" evidence="1">
    <location>
        <begin position="34"/>
        <end position="50"/>
    </location>
</feature>
<dbReference type="RefSeq" id="WP_126797137.1">
    <property type="nucleotide sequence ID" value="NZ_FXWH01000001.1"/>
</dbReference>
<evidence type="ECO:0000313" key="4">
    <source>
        <dbReference type="Proteomes" id="UP000194450"/>
    </source>
</evidence>
<dbReference type="EMBL" id="FXWH01000001">
    <property type="protein sequence ID" value="SMQ66124.1"/>
    <property type="molecule type" value="Genomic_DNA"/>
</dbReference>
<organism evidence="3 4">
    <name type="scientific">Pseudidiomarina planktonica</name>
    <dbReference type="NCBI Taxonomy" id="1323738"/>
    <lineage>
        <taxon>Bacteria</taxon>
        <taxon>Pseudomonadati</taxon>
        <taxon>Pseudomonadota</taxon>
        <taxon>Gammaproteobacteria</taxon>
        <taxon>Alteromonadales</taxon>
        <taxon>Idiomarinaceae</taxon>
        <taxon>Pseudidiomarina</taxon>
    </lineage>
</organism>
<feature type="transmembrane region" description="Helical" evidence="1">
    <location>
        <begin position="71"/>
        <end position="94"/>
    </location>
</feature>
<proteinExistence type="predicted"/>
<feature type="signal peptide" evidence="2">
    <location>
        <begin position="1"/>
        <end position="27"/>
    </location>
</feature>
<evidence type="ECO:0000256" key="2">
    <source>
        <dbReference type="SAM" id="SignalP"/>
    </source>
</evidence>
<sequence>MNKMLVKRLAALAVMVLGLLMAVLAPAGGSTDSWRIVGFAMLAVGIIWMIKQPQKPQRQPDEEYERPPEMTLIQSPLLWVPIIIVVLGLLTWLLNG</sequence>
<gene>
    <name evidence="3" type="ORF">SAMN06297229_1445</name>
</gene>
<evidence type="ECO:0000313" key="3">
    <source>
        <dbReference type="EMBL" id="SMQ66124.1"/>
    </source>
</evidence>
<accession>A0A1Y6ETT0</accession>
<dbReference type="AlphaFoldDB" id="A0A1Y6ETT0"/>
<keyword evidence="1" id="KW-1133">Transmembrane helix</keyword>
<dbReference type="OrthoDB" id="6238864at2"/>
<keyword evidence="2" id="KW-0732">Signal</keyword>
<evidence type="ECO:0000256" key="1">
    <source>
        <dbReference type="SAM" id="Phobius"/>
    </source>
</evidence>
<keyword evidence="1" id="KW-0812">Transmembrane</keyword>
<dbReference type="Proteomes" id="UP000194450">
    <property type="component" value="Unassembled WGS sequence"/>
</dbReference>
<name>A0A1Y6ETT0_9GAMM</name>
<keyword evidence="1" id="KW-0472">Membrane</keyword>
<protein>
    <submittedName>
        <fullName evidence="3">Uncharacterized protein</fullName>
    </submittedName>
</protein>
<feature type="chain" id="PRO_5012418736" evidence="2">
    <location>
        <begin position="28"/>
        <end position="96"/>
    </location>
</feature>
<reference evidence="4" key="1">
    <citation type="submission" date="2017-04" db="EMBL/GenBank/DDBJ databases">
        <authorList>
            <person name="Varghese N."/>
            <person name="Submissions S."/>
        </authorList>
    </citation>
    <scope>NUCLEOTIDE SEQUENCE [LARGE SCALE GENOMIC DNA]</scope>
</reference>